<dbReference type="Proteomes" id="UP000553459">
    <property type="component" value="Unassembled WGS sequence"/>
</dbReference>
<evidence type="ECO:0000313" key="1">
    <source>
        <dbReference type="EMBL" id="NAW49929.1"/>
    </source>
</evidence>
<protein>
    <submittedName>
        <fullName evidence="1">IS5/IS1182 family transposase</fullName>
    </submittedName>
</protein>
<dbReference type="AlphaFoldDB" id="A0A845PNJ6"/>
<dbReference type="EMBL" id="JAAABJ010000089">
    <property type="protein sequence ID" value="NAW49929.1"/>
    <property type="molecule type" value="Genomic_DNA"/>
</dbReference>
<proteinExistence type="predicted"/>
<comment type="caution">
    <text evidence="1">The sequence shown here is derived from an EMBL/GenBank/DDBJ whole genome shotgun (WGS) entry which is preliminary data.</text>
</comment>
<accession>A0A845PNJ6</accession>
<feature type="non-terminal residue" evidence="1">
    <location>
        <position position="1"/>
    </location>
</feature>
<organism evidence="1 2">
    <name type="scientific">Elizabethkingia argenteiflava</name>
    <dbReference type="NCBI Taxonomy" id="2681556"/>
    <lineage>
        <taxon>Bacteria</taxon>
        <taxon>Pseudomonadati</taxon>
        <taxon>Bacteroidota</taxon>
        <taxon>Flavobacteriia</taxon>
        <taxon>Flavobacteriales</taxon>
        <taxon>Weeksellaceae</taxon>
        <taxon>Elizabethkingia</taxon>
    </lineage>
</organism>
<evidence type="ECO:0000313" key="2">
    <source>
        <dbReference type="Proteomes" id="UP000553459"/>
    </source>
</evidence>
<reference evidence="1 2" key="1">
    <citation type="submission" date="2019-11" db="EMBL/GenBank/DDBJ databases">
        <title>Characterization of Elizabethkingia argenteiflava sp. nov., isolated from inner surface of Soybean Pods.</title>
        <authorList>
            <person name="Mo S."/>
        </authorList>
    </citation>
    <scope>NUCLEOTIDE SEQUENCE [LARGE SCALE GENOMIC DNA]</scope>
    <source>
        <strain evidence="1 2">YB22</strain>
    </source>
</reference>
<name>A0A845PNJ6_9FLAO</name>
<keyword evidence="2" id="KW-1185">Reference proteome</keyword>
<gene>
    <name evidence="1" type="ORF">GNY06_00460</name>
</gene>
<sequence>ELISKDKIEQWILPHLSKGKRGFSTRYDLVKIIQLIVKRLKTGCQWRELSLK</sequence>